<accession>A0A7C9MPC5</accession>
<gene>
    <name evidence="1" type="ORF">GO986_01530</name>
</gene>
<dbReference type="RefSeq" id="WP_157457473.1">
    <property type="nucleotide sequence ID" value="NZ_WQLB01000002.1"/>
</dbReference>
<name>A0A7C9MPC5_9DEIO</name>
<keyword evidence="2" id="KW-1185">Reference proteome</keyword>
<protein>
    <submittedName>
        <fullName evidence="1">Uncharacterized protein</fullName>
    </submittedName>
</protein>
<reference evidence="1 2" key="1">
    <citation type="submission" date="2019-12" db="EMBL/GenBank/DDBJ databases">
        <title>Deinococcus sp. HMF7620 Genome sequencing and assembly.</title>
        <authorList>
            <person name="Kang H."/>
            <person name="Kim H."/>
            <person name="Joh K."/>
        </authorList>
    </citation>
    <scope>NUCLEOTIDE SEQUENCE [LARGE SCALE GENOMIC DNA]</scope>
    <source>
        <strain evidence="1 2">HMF7620</strain>
    </source>
</reference>
<evidence type="ECO:0000313" key="1">
    <source>
        <dbReference type="EMBL" id="MVN85444.1"/>
    </source>
</evidence>
<evidence type="ECO:0000313" key="2">
    <source>
        <dbReference type="Proteomes" id="UP000483286"/>
    </source>
</evidence>
<dbReference type="AlphaFoldDB" id="A0A7C9MPC5"/>
<proteinExistence type="predicted"/>
<organism evidence="1 2">
    <name type="scientific">Deinococcus arboris</name>
    <dbReference type="NCBI Taxonomy" id="2682977"/>
    <lineage>
        <taxon>Bacteria</taxon>
        <taxon>Thermotogati</taxon>
        <taxon>Deinococcota</taxon>
        <taxon>Deinococci</taxon>
        <taxon>Deinococcales</taxon>
        <taxon>Deinococcaceae</taxon>
        <taxon>Deinococcus</taxon>
    </lineage>
</organism>
<comment type="caution">
    <text evidence="1">The sequence shown here is derived from an EMBL/GenBank/DDBJ whole genome shotgun (WGS) entry which is preliminary data.</text>
</comment>
<sequence length="123" mass="13003">MLLGRQKIQTELGLTFTEHHVAVPSLKNPLRFGVDGQGKIQWAEVGVSGPVPAAAELSVLVRFVQAATGRWVSAAQVHRCLKSARQNAARSVSLIELDQAGVVCVASGPNGPFKLAAFLGLPH</sequence>
<dbReference type="EMBL" id="WQLB01000002">
    <property type="protein sequence ID" value="MVN85444.1"/>
    <property type="molecule type" value="Genomic_DNA"/>
</dbReference>
<dbReference type="Proteomes" id="UP000483286">
    <property type="component" value="Unassembled WGS sequence"/>
</dbReference>